<evidence type="ECO:0000313" key="3">
    <source>
        <dbReference type="Proteomes" id="UP000248975"/>
    </source>
</evidence>
<protein>
    <submittedName>
        <fullName evidence="2">Glutathione S-transferase</fullName>
    </submittedName>
</protein>
<accession>A0A2W5RXP6</accession>
<dbReference type="PANTHER" id="PTHR44051">
    <property type="entry name" value="GLUTATHIONE S-TRANSFERASE-RELATED"/>
    <property type="match status" value="1"/>
</dbReference>
<dbReference type="SUPFAM" id="SSF52833">
    <property type="entry name" value="Thioredoxin-like"/>
    <property type="match status" value="1"/>
</dbReference>
<organism evidence="2 3">
    <name type="scientific">Cereibacter sphaeroides</name>
    <name type="common">Rhodobacter sphaeroides</name>
    <dbReference type="NCBI Taxonomy" id="1063"/>
    <lineage>
        <taxon>Bacteria</taxon>
        <taxon>Pseudomonadati</taxon>
        <taxon>Pseudomonadota</taxon>
        <taxon>Alphaproteobacteria</taxon>
        <taxon>Rhodobacterales</taxon>
        <taxon>Paracoccaceae</taxon>
        <taxon>Cereibacter</taxon>
    </lineage>
</organism>
<dbReference type="SFLD" id="SFLDG01150">
    <property type="entry name" value="Main.1:_Beta-like"/>
    <property type="match status" value="1"/>
</dbReference>
<reference evidence="2 3" key="1">
    <citation type="submission" date="2017-08" db="EMBL/GenBank/DDBJ databases">
        <title>Infants hospitalized years apart are colonized by the same room-sourced microbial strains.</title>
        <authorList>
            <person name="Brooks B."/>
            <person name="Olm M.R."/>
            <person name="Firek B.A."/>
            <person name="Baker R."/>
            <person name="Thomas B.C."/>
            <person name="Morowitz M.J."/>
            <person name="Banfield J.F."/>
        </authorList>
    </citation>
    <scope>NUCLEOTIDE SEQUENCE [LARGE SCALE GENOMIC DNA]</scope>
    <source>
        <strain evidence="2">S2_003_000_R2_11</strain>
    </source>
</reference>
<dbReference type="AlphaFoldDB" id="A0A2W5RXP6"/>
<dbReference type="GO" id="GO:0016740">
    <property type="term" value="F:transferase activity"/>
    <property type="evidence" value="ECO:0007669"/>
    <property type="project" value="UniProtKB-KW"/>
</dbReference>
<dbReference type="Proteomes" id="UP000248975">
    <property type="component" value="Unassembled WGS sequence"/>
</dbReference>
<dbReference type="CDD" id="cd03207">
    <property type="entry name" value="GST_C_8"/>
    <property type="match status" value="1"/>
</dbReference>
<gene>
    <name evidence="2" type="ORF">DI533_19405</name>
</gene>
<feature type="domain" description="GST N-terminal" evidence="1">
    <location>
        <begin position="1"/>
        <end position="83"/>
    </location>
</feature>
<proteinExistence type="predicted"/>
<evidence type="ECO:0000313" key="2">
    <source>
        <dbReference type="EMBL" id="PZQ95478.1"/>
    </source>
</evidence>
<dbReference type="Gene3D" id="1.20.1050.10">
    <property type="match status" value="1"/>
</dbReference>
<dbReference type="SUPFAM" id="SSF47616">
    <property type="entry name" value="GST C-terminal domain-like"/>
    <property type="match status" value="1"/>
</dbReference>
<comment type="caution">
    <text evidence="2">The sequence shown here is derived from an EMBL/GenBank/DDBJ whole genome shotgun (WGS) entry which is preliminary data.</text>
</comment>
<keyword evidence="2" id="KW-0808">Transferase</keyword>
<dbReference type="PANTHER" id="PTHR44051:SF8">
    <property type="entry name" value="GLUTATHIONE S-TRANSFERASE GSTA"/>
    <property type="match status" value="1"/>
</dbReference>
<dbReference type="InterPro" id="IPR036249">
    <property type="entry name" value="Thioredoxin-like_sf"/>
</dbReference>
<name>A0A2W5RXP6_CERSP</name>
<dbReference type="InterPro" id="IPR040079">
    <property type="entry name" value="Glutathione_S-Trfase"/>
</dbReference>
<dbReference type="CDD" id="cd03046">
    <property type="entry name" value="GST_N_GTT1_like"/>
    <property type="match status" value="1"/>
</dbReference>
<dbReference type="InterPro" id="IPR036282">
    <property type="entry name" value="Glutathione-S-Trfase_C_sf"/>
</dbReference>
<dbReference type="SFLD" id="SFLDG00358">
    <property type="entry name" value="Main_(cytGST)"/>
    <property type="match status" value="1"/>
</dbReference>
<sequence length="208" mass="22679">MLTLFHAPQSRSSRIITLIDEMGIADQIDIRIVDIIRQDGSGARDPANPHPEGKVPALVHDGTLITETPAVILYLTALFPDSGMAPKPGHPKRGEYLTWLHWYGGVMEPVLILDFLKFEHPALTATFRGANEVTARIAKALENGPYLLGDTYSAADLLIHSPYAFFGNTPDVPSIRDWVERCRSRPAVARTIASDAALMAKRKAGAAA</sequence>
<dbReference type="SFLD" id="SFLDS00019">
    <property type="entry name" value="Glutathione_Transferase_(cytos"/>
    <property type="match status" value="1"/>
</dbReference>
<dbReference type="Pfam" id="PF13417">
    <property type="entry name" value="GST_N_3"/>
    <property type="match status" value="1"/>
</dbReference>
<dbReference type="EMBL" id="QFQS01000007">
    <property type="protein sequence ID" value="PZQ95478.1"/>
    <property type="molecule type" value="Genomic_DNA"/>
</dbReference>
<dbReference type="Gene3D" id="3.40.30.10">
    <property type="entry name" value="Glutaredoxin"/>
    <property type="match status" value="1"/>
</dbReference>
<dbReference type="PROSITE" id="PS50404">
    <property type="entry name" value="GST_NTER"/>
    <property type="match status" value="1"/>
</dbReference>
<evidence type="ECO:0000259" key="1">
    <source>
        <dbReference type="PROSITE" id="PS50404"/>
    </source>
</evidence>
<dbReference type="InterPro" id="IPR004045">
    <property type="entry name" value="Glutathione_S-Trfase_N"/>
</dbReference>